<keyword evidence="3" id="KW-1185">Reference proteome</keyword>
<protein>
    <submittedName>
        <fullName evidence="2">Uncharacterized protein</fullName>
    </submittedName>
</protein>
<gene>
    <name evidence="2" type="ORF">SAMN00790413_04387</name>
</gene>
<feature type="region of interest" description="Disordered" evidence="1">
    <location>
        <begin position="1"/>
        <end position="33"/>
    </location>
</feature>
<accession>A0A1W1UQL4</accession>
<dbReference type="AlphaFoldDB" id="A0A1W1UQL4"/>
<dbReference type="EMBL" id="FWWU01000006">
    <property type="protein sequence ID" value="SMB83360.1"/>
    <property type="molecule type" value="Genomic_DNA"/>
</dbReference>
<evidence type="ECO:0000256" key="1">
    <source>
        <dbReference type="SAM" id="MobiDB-lite"/>
    </source>
</evidence>
<dbReference type="Proteomes" id="UP000192582">
    <property type="component" value="Unassembled WGS sequence"/>
</dbReference>
<name>A0A1W1UQL4_9DEIO</name>
<evidence type="ECO:0000313" key="3">
    <source>
        <dbReference type="Proteomes" id="UP000192582"/>
    </source>
</evidence>
<evidence type="ECO:0000313" key="2">
    <source>
        <dbReference type="EMBL" id="SMB83360.1"/>
    </source>
</evidence>
<reference evidence="2 3" key="1">
    <citation type="submission" date="2017-04" db="EMBL/GenBank/DDBJ databases">
        <authorList>
            <person name="Afonso C.L."/>
            <person name="Miller P.J."/>
            <person name="Scott M.A."/>
            <person name="Spackman E."/>
            <person name="Goraichik I."/>
            <person name="Dimitrov K.M."/>
            <person name="Suarez D.L."/>
            <person name="Swayne D.E."/>
        </authorList>
    </citation>
    <scope>NUCLEOTIDE SEQUENCE [LARGE SCALE GENOMIC DNA]</scope>
    <source>
        <strain evidence="2 3">KR-140</strain>
    </source>
</reference>
<proteinExistence type="predicted"/>
<sequence length="33" mass="3363">MTPSRKGGARLNAAPAKKKPVNSRAKGGTNGIK</sequence>
<organism evidence="2 3">
    <name type="scientific">Deinococcus hopiensis KR-140</name>
    <dbReference type="NCBI Taxonomy" id="695939"/>
    <lineage>
        <taxon>Bacteria</taxon>
        <taxon>Thermotogati</taxon>
        <taxon>Deinococcota</taxon>
        <taxon>Deinococci</taxon>
        <taxon>Deinococcales</taxon>
        <taxon>Deinococcaceae</taxon>
        <taxon>Deinococcus</taxon>
    </lineage>
</organism>